<dbReference type="InterPro" id="IPR058922">
    <property type="entry name" value="WHD_DRP"/>
</dbReference>
<dbReference type="PRINTS" id="PR00364">
    <property type="entry name" value="DISEASERSIST"/>
</dbReference>
<evidence type="ECO:0000256" key="5">
    <source>
        <dbReference type="ARBA" id="ARBA00022821"/>
    </source>
</evidence>
<feature type="domain" description="Disease resistance N-terminal" evidence="9">
    <location>
        <begin position="11"/>
        <end position="99"/>
    </location>
</feature>
<dbReference type="InterPro" id="IPR041118">
    <property type="entry name" value="Rx_N"/>
</dbReference>
<evidence type="ECO:0000256" key="2">
    <source>
        <dbReference type="ARBA" id="ARBA00022614"/>
    </source>
</evidence>
<evidence type="ECO:0000259" key="10">
    <source>
        <dbReference type="Pfam" id="PF23559"/>
    </source>
</evidence>
<reference evidence="12 13" key="1">
    <citation type="journal article" date="2009" name="Nature">
        <title>The Sorghum bicolor genome and the diversification of grasses.</title>
        <authorList>
            <person name="Paterson A.H."/>
            <person name="Bowers J.E."/>
            <person name="Bruggmann R."/>
            <person name="Dubchak I."/>
            <person name="Grimwood J."/>
            <person name="Gundlach H."/>
            <person name="Haberer G."/>
            <person name="Hellsten U."/>
            <person name="Mitros T."/>
            <person name="Poliakov A."/>
            <person name="Schmutz J."/>
            <person name="Spannagl M."/>
            <person name="Tang H."/>
            <person name="Wang X."/>
            <person name="Wicker T."/>
            <person name="Bharti A.K."/>
            <person name="Chapman J."/>
            <person name="Feltus F.A."/>
            <person name="Gowik U."/>
            <person name="Grigoriev I.V."/>
            <person name="Lyons E."/>
            <person name="Maher C.A."/>
            <person name="Martis M."/>
            <person name="Narechania A."/>
            <person name="Otillar R.P."/>
            <person name="Penning B.W."/>
            <person name="Salamov A.A."/>
            <person name="Wang Y."/>
            <person name="Zhang L."/>
            <person name="Carpita N.C."/>
            <person name="Freeling M."/>
            <person name="Gingle A.R."/>
            <person name="Hash C.T."/>
            <person name="Keller B."/>
            <person name="Klein P."/>
            <person name="Kresovich S."/>
            <person name="McCann M.C."/>
            <person name="Ming R."/>
            <person name="Peterson D.G."/>
            <person name="Mehboob-ur-Rahman"/>
            <person name="Ware D."/>
            <person name="Westhoff P."/>
            <person name="Mayer K.F."/>
            <person name="Messing J."/>
            <person name="Rokhsar D.S."/>
        </authorList>
    </citation>
    <scope>NUCLEOTIDE SEQUENCE [LARGE SCALE GENOMIC DNA]</scope>
    <source>
        <strain evidence="13">cv. BTx623</strain>
    </source>
</reference>
<comment type="similarity">
    <text evidence="1">Belongs to the disease resistance NB-LRR family.</text>
</comment>
<evidence type="ECO:0000259" key="8">
    <source>
        <dbReference type="Pfam" id="PF00931"/>
    </source>
</evidence>
<dbReference type="GO" id="GO:0002758">
    <property type="term" value="P:innate immune response-activating signaling pathway"/>
    <property type="evidence" value="ECO:0007669"/>
    <property type="project" value="UniProtKB-ARBA"/>
</dbReference>
<evidence type="ECO:0000256" key="3">
    <source>
        <dbReference type="ARBA" id="ARBA00022737"/>
    </source>
</evidence>
<evidence type="ECO:0000256" key="4">
    <source>
        <dbReference type="ARBA" id="ARBA00022741"/>
    </source>
</evidence>
<gene>
    <name evidence="12" type="ORF">SORBI_3010G242900</name>
</gene>
<dbReference type="AlphaFoldDB" id="A0A194YL95"/>
<dbReference type="PANTHER" id="PTHR36766:SF57">
    <property type="entry name" value="DISEASE RESISTANCE PROTEIN RGA1"/>
    <property type="match status" value="1"/>
</dbReference>
<dbReference type="GO" id="GO:0009626">
    <property type="term" value="P:plant-type hypersensitive response"/>
    <property type="evidence" value="ECO:0007669"/>
    <property type="project" value="UniProtKB-ARBA"/>
</dbReference>
<keyword evidence="3" id="KW-0677">Repeat</keyword>
<evidence type="ECO:0000256" key="1">
    <source>
        <dbReference type="ARBA" id="ARBA00008894"/>
    </source>
</evidence>
<dbReference type="Gene3D" id="1.10.10.10">
    <property type="entry name" value="Winged helix-like DNA-binding domain superfamily/Winged helix DNA-binding domain"/>
    <property type="match status" value="1"/>
</dbReference>
<dbReference type="OrthoDB" id="2018467at2759"/>
<dbReference type="InterPro" id="IPR042197">
    <property type="entry name" value="Apaf_helical"/>
</dbReference>
<proteinExistence type="inferred from homology"/>
<dbReference type="EMBL" id="CM000769">
    <property type="protein sequence ID" value="KXG20715.1"/>
    <property type="molecule type" value="Genomic_DNA"/>
</dbReference>
<evidence type="ECO:0000313" key="12">
    <source>
        <dbReference type="EMBL" id="KXG20715.1"/>
    </source>
</evidence>
<dbReference type="Gene3D" id="1.20.5.4130">
    <property type="match status" value="1"/>
</dbReference>
<dbReference type="GO" id="GO:0042742">
    <property type="term" value="P:defense response to bacterium"/>
    <property type="evidence" value="ECO:0007669"/>
    <property type="project" value="UniProtKB-ARBA"/>
</dbReference>
<dbReference type="OMA" id="PVENICR"/>
<dbReference type="Gene3D" id="1.10.8.430">
    <property type="entry name" value="Helical domain of apoptotic protease-activating factors"/>
    <property type="match status" value="1"/>
</dbReference>
<feature type="domain" description="Disease resistance R13L4/SHOC-2-like LRR" evidence="11">
    <location>
        <begin position="565"/>
        <end position="775"/>
    </location>
</feature>
<name>A0A194YL95_SORBI</name>
<dbReference type="InterPro" id="IPR002182">
    <property type="entry name" value="NB-ARC"/>
</dbReference>
<dbReference type="Gene3D" id="3.40.50.300">
    <property type="entry name" value="P-loop containing nucleotide triphosphate hydrolases"/>
    <property type="match status" value="1"/>
</dbReference>
<feature type="domain" description="NB-ARC" evidence="8">
    <location>
        <begin position="182"/>
        <end position="341"/>
    </location>
</feature>
<protein>
    <submittedName>
        <fullName evidence="12">Uncharacterized protein</fullName>
    </submittedName>
</protein>
<dbReference type="Pfam" id="PF00931">
    <property type="entry name" value="NB-ARC"/>
    <property type="match status" value="1"/>
</dbReference>
<dbReference type="SUPFAM" id="SSF52058">
    <property type="entry name" value="L domain-like"/>
    <property type="match status" value="1"/>
</dbReference>
<keyword evidence="5" id="KW-0611">Plant defense</keyword>
<dbReference type="InterPro" id="IPR055414">
    <property type="entry name" value="LRR_R13L4/SHOC2-like"/>
</dbReference>
<organism evidence="12 13">
    <name type="scientific">Sorghum bicolor</name>
    <name type="common">Sorghum</name>
    <name type="synonym">Sorghum vulgare</name>
    <dbReference type="NCBI Taxonomy" id="4558"/>
    <lineage>
        <taxon>Eukaryota</taxon>
        <taxon>Viridiplantae</taxon>
        <taxon>Streptophyta</taxon>
        <taxon>Embryophyta</taxon>
        <taxon>Tracheophyta</taxon>
        <taxon>Spermatophyta</taxon>
        <taxon>Magnoliopsida</taxon>
        <taxon>Liliopsida</taxon>
        <taxon>Poales</taxon>
        <taxon>Poaceae</taxon>
        <taxon>PACMAD clade</taxon>
        <taxon>Panicoideae</taxon>
        <taxon>Andropogonodae</taxon>
        <taxon>Andropogoneae</taxon>
        <taxon>Sorghinae</taxon>
        <taxon>Sorghum</taxon>
    </lineage>
</organism>
<dbReference type="InterPro" id="IPR032675">
    <property type="entry name" value="LRR_dom_sf"/>
</dbReference>
<reference evidence="13" key="2">
    <citation type="journal article" date="2018" name="Plant J.">
        <title>The Sorghum bicolor reference genome: improved assembly, gene annotations, a transcriptome atlas, and signatures of genome organization.</title>
        <authorList>
            <person name="McCormick R.F."/>
            <person name="Truong S.K."/>
            <person name="Sreedasyam A."/>
            <person name="Jenkins J."/>
            <person name="Shu S."/>
            <person name="Sims D."/>
            <person name="Kennedy M."/>
            <person name="Amirebrahimi M."/>
            <person name="Weers B.D."/>
            <person name="McKinley B."/>
            <person name="Mattison A."/>
            <person name="Morishige D.T."/>
            <person name="Grimwood J."/>
            <person name="Schmutz J."/>
            <person name="Mullet J.E."/>
        </authorList>
    </citation>
    <scope>NUCLEOTIDE SEQUENCE [LARGE SCALE GENOMIC DNA]</scope>
    <source>
        <strain evidence="13">cv. BTx623</strain>
    </source>
</reference>
<dbReference type="Pfam" id="PF23598">
    <property type="entry name" value="LRR_14"/>
    <property type="match status" value="1"/>
</dbReference>
<keyword evidence="13" id="KW-1185">Reference proteome</keyword>
<sequence length="833" mass="94116">MAEVILSHFATSVLQKVASLGRKWAINEIKSAWNVKKEIGKLERSLRSICAVLQDAEGRQSCPHALQEWLDNLKDAIYDIDDVLDDVATRDLEQKVHKGFHAQLQNLLVSPFELSHRIKEVREKLEEIAANKTQFGLTEQPIQISVTSTSSSRETYSFINEPDIIGRDGAKNEIVTRILTAADSTSSLSVLPIVGLGGIGKTALAKLIYNDVRITNRFDIKLWACVSDVFDLKKVLEDLLESGTGESHRHLKLETVQKRLCGLLQKRRYFLVLDDMWNDKASDWDELRGFLSSGGIGSVIIVTTRSIKVASMINTLEPYDVAKLPNDECMQVFICRAFRENEAKDPELLKIGESIVKKCCGVPLAAKTLGSLLFSCRNVGEWRSIDEDNLCNVKQDRDGILPTLKLSFDALPPHLRACFASLSSFPKDSELFKYSLIMFWMALGLLHSGEESNDLMSTGERYFHELLGRSLLEDHYIVFDGTVSRCKMHDLIHDLSIEVSKKEHAVVSCRKVEVTERTRHLVWDHEHFTMEMKFPGQLKRACRARTFRSKFSYGIVSKSFLEDLFSTFRHLRVLVFNHAEFEELPNSIGNLRHLRYLDLQWNIKIKYLPNSLCKLVNLQTLLLARCHQLVELPRGVHGLVNLTFLLLTSKQKHLLRHGFCGWASLAHLHLSGCLELTSFTEGIGSLSALKELRIFNCSKLASLPSAMRQLSKLQKLVINNCAELDLMEPKEAMSGLCSLRSLNLVALPKLVEIPGSFKSAASSLEYVCIDNCKELERLPSVLKEFTSLKKVFILDSPRLSRRCAVDSGEDYHLISHVLEIEIDGVGLKRKRGT</sequence>
<dbReference type="PANTHER" id="PTHR36766">
    <property type="entry name" value="PLANT BROAD-SPECTRUM MILDEW RESISTANCE PROTEIN RPW8"/>
    <property type="match status" value="1"/>
</dbReference>
<keyword evidence="2" id="KW-0433">Leucine-rich repeat</keyword>
<dbReference type="Pfam" id="PF23559">
    <property type="entry name" value="WHD_DRP"/>
    <property type="match status" value="1"/>
</dbReference>
<dbReference type="GO" id="GO:0043531">
    <property type="term" value="F:ADP binding"/>
    <property type="evidence" value="ECO:0007669"/>
    <property type="project" value="InterPro"/>
</dbReference>
<evidence type="ECO:0000313" key="13">
    <source>
        <dbReference type="Proteomes" id="UP000000768"/>
    </source>
</evidence>
<evidence type="ECO:0000259" key="9">
    <source>
        <dbReference type="Pfam" id="PF18052"/>
    </source>
</evidence>
<dbReference type="FunFam" id="1.10.10.10:FF:000322">
    <property type="entry name" value="Probable disease resistance protein At1g63360"/>
    <property type="match status" value="1"/>
</dbReference>
<dbReference type="Proteomes" id="UP000000768">
    <property type="component" value="Chromosome 10"/>
</dbReference>
<dbReference type="Gramene" id="KXG20715">
    <property type="protein sequence ID" value="KXG20715"/>
    <property type="gene ID" value="SORBI_3010G242900"/>
</dbReference>
<dbReference type="GO" id="GO:0005524">
    <property type="term" value="F:ATP binding"/>
    <property type="evidence" value="ECO:0007669"/>
    <property type="project" value="UniProtKB-KW"/>
</dbReference>
<feature type="domain" description="Disease resistance protein winged helix" evidence="10">
    <location>
        <begin position="425"/>
        <end position="495"/>
    </location>
</feature>
<keyword evidence="4" id="KW-0547">Nucleotide-binding</keyword>
<dbReference type="InterPro" id="IPR036388">
    <property type="entry name" value="WH-like_DNA-bd_sf"/>
</dbReference>
<dbReference type="Gene3D" id="3.80.10.10">
    <property type="entry name" value="Ribonuclease Inhibitor"/>
    <property type="match status" value="1"/>
</dbReference>
<evidence type="ECO:0000256" key="6">
    <source>
        <dbReference type="ARBA" id="ARBA00022840"/>
    </source>
</evidence>
<dbReference type="ExpressionAtlas" id="A0A194YL95">
    <property type="expression patterns" value="baseline and differential"/>
</dbReference>
<keyword evidence="6" id="KW-0067">ATP-binding</keyword>
<evidence type="ECO:0000256" key="7">
    <source>
        <dbReference type="ARBA" id="ARBA00023054"/>
    </source>
</evidence>
<dbReference type="Pfam" id="PF18052">
    <property type="entry name" value="Rx_N"/>
    <property type="match status" value="1"/>
</dbReference>
<keyword evidence="7" id="KW-0175">Coiled coil</keyword>
<dbReference type="SUPFAM" id="SSF52540">
    <property type="entry name" value="P-loop containing nucleoside triphosphate hydrolases"/>
    <property type="match status" value="1"/>
</dbReference>
<dbReference type="InterPro" id="IPR027417">
    <property type="entry name" value="P-loop_NTPase"/>
</dbReference>
<accession>A0A194YL95</accession>
<evidence type="ECO:0000259" key="11">
    <source>
        <dbReference type="Pfam" id="PF23598"/>
    </source>
</evidence>